<dbReference type="SMART" id="SM00116">
    <property type="entry name" value="CBS"/>
    <property type="match status" value="1"/>
</dbReference>
<dbReference type="Pfam" id="PF00571">
    <property type="entry name" value="CBS"/>
    <property type="match status" value="1"/>
</dbReference>
<dbReference type="EMBL" id="JAWLKA010000012">
    <property type="protein sequence ID" value="MDV6283025.1"/>
    <property type="molecule type" value="Genomic_DNA"/>
</dbReference>
<dbReference type="PANTHER" id="PTHR43099:SF5">
    <property type="entry name" value="HLYC_CORC FAMILY TRANSPORTER"/>
    <property type="match status" value="1"/>
</dbReference>
<keyword evidence="4 5" id="KW-1133">Transmembrane helix</keyword>
<gene>
    <name evidence="8" type="ORF">R3Q59_21195</name>
</gene>
<dbReference type="InterPro" id="IPR000644">
    <property type="entry name" value="CBS_dom"/>
</dbReference>
<dbReference type="InterPro" id="IPR051676">
    <property type="entry name" value="UPF0053_domain"/>
</dbReference>
<feature type="transmembrane region" description="Helical" evidence="5">
    <location>
        <begin position="52"/>
        <end position="77"/>
    </location>
</feature>
<keyword evidence="4 5" id="KW-0472">Membrane</keyword>
<dbReference type="InterPro" id="IPR002550">
    <property type="entry name" value="CNNM"/>
</dbReference>
<accession>A0ABU4CHK9</accession>
<keyword evidence="9" id="KW-1185">Reference proteome</keyword>
<comment type="subcellular location">
    <subcellularLocation>
        <location evidence="1">Cell membrane</location>
        <topology evidence="1">Multi-pass membrane protein</topology>
    </subcellularLocation>
</comment>
<comment type="caution">
    <text evidence="8">The sequence shown here is derived from an EMBL/GenBank/DDBJ whole genome shotgun (WGS) entry which is preliminary data.</text>
</comment>
<reference evidence="8 9" key="1">
    <citation type="submission" date="2023-10" db="EMBL/GenBank/DDBJ databases">
        <title>Development of a sustainable strategy for remediation of hydrocarbon-contaminated territories based on the waste exchange concept.</title>
        <authorList>
            <person name="Krivoruchko A."/>
        </authorList>
    </citation>
    <scope>NUCLEOTIDE SEQUENCE [LARGE SCALE GENOMIC DNA]</scope>
    <source>
        <strain evidence="8 9">IEGM 60</strain>
    </source>
</reference>
<dbReference type="InterPro" id="IPR046342">
    <property type="entry name" value="CBS_dom_sf"/>
</dbReference>
<dbReference type="SUPFAM" id="SSF54631">
    <property type="entry name" value="CBS-domain pair"/>
    <property type="match status" value="1"/>
</dbReference>
<evidence type="ECO:0000256" key="3">
    <source>
        <dbReference type="PROSITE-ProRule" id="PRU00703"/>
    </source>
</evidence>
<feature type="domain" description="CBS" evidence="6">
    <location>
        <begin position="280"/>
        <end position="339"/>
    </location>
</feature>
<dbReference type="PROSITE" id="PS51846">
    <property type="entry name" value="CNNM"/>
    <property type="match status" value="1"/>
</dbReference>
<feature type="domain" description="CNNM transmembrane" evidence="7">
    <location>
        <begin position="1"/>
        <end position="202"/>
    </location>
</feature>
<dbReference type="PROSITE" id="PS51371">
    <property type="entry name" value="CBS"/>
    <property type="match status" value="1"/>
</dbReference>
<keyword evidence="2" id="KW-1003">Cell membrane</keyword>
<organism evidence="8 9">
    <name type="scientific">Rhodococcus jostii</name>
    <dbReference type="NCBI Taxonomy" id="132919"/>
    <lineage>
        <taxon>Bacteria</taxon>
        <taxon>Bacillati</taxon>
        <taxon>Actinomycetota</taxon>
        <taxon>Actinomycetes</taxon>
        <taxon>Mycobacteriales</taxon>
        <taxon>Nocardiaceae</taxon>
        <taxon>Rhodococcus</taxon>
    </lineage>
</organism>
<keyword evidence="3" id="KW-0129">CBS domain</keyword>
<feature type="transmembrane region" description="Helical" evidence="5">
    <location>
        <begin position="97"/>
        <end position="119"/>
    </location>
</feature>
<evidence type="ECO:0000313" key="9">
    <source>
        <dbReference type="Proteomes" id="UP001185737"/>
    </source>
</evidence>
<dbReference type="Pfam" id="PF01595">
    <property type="entry name" value="CNNM"/>
    <property type="match status" value="1"/>
</dbReference>
<evidence type="ECO:0000256" key="5">
    <source>
        <dbReference type="SAM" id="Phobius"/>
    </source>
</evidence>
<keyword evidence="4 5" id="KW-0812">Transmembrane</keyword>
<evidence type="ECO:0000259" key="7">
    <source>
        <dbReference type="PROSITE" id="PS51846"/>
    </source>
</evidence>
<evidence type="ECO:0000313" key="8">
    <source>
        <dbReference type="EMBL" id="MDV6283025.1"/>
    </source>
</evidence>
<dbReference type="Proteomes" id="UP001185737">
    <property type="component" value="Unassembled WGS sequence"/>
</dbReference>
<sequence>MSNPWVIALVTVGLIAASAFFVAIEFALIAARRHRLEDAAPTSRAARAALRSASELSVLLAGSQLGITVCTLALGAVTKPAVHHWLTPAFAGWGAPLWLADVLGFILALIIVTFLHLVVGEMAPKSWAIAHPEKSATLLAIPMRGFMWATRPLLLVLNRMANRCLRKFGVEPVDQVGAGQDPDALRHLVEHSATVGTLDERYHGQLTSALELQSLAVRDMVRPNTAPSSVAPDASAAAIRAVADRSGHLRLLVRDEDGIKGVVHVRDSLRAGDAATAADLMRPVLTLDADAAVYDALRTMRETRSHLAIVTHSGQLIGVVTLTDVLARLRPAAGVGHGSGTLAG</sequence>
<evidence type="ECO:0000256" key="2">
    <source>
        <dbReference type="ARBA" id="ARBA00022475"/>
    </source>
</evidence>
<dbReference type="Gene3D" id="3.90.1280.20">
    <property type="match status" value="1"/>
</dbReference>
<evidence type="ECO:0000256" key="1">
    <source>
        <dbReference type="ARBA" id="ARBA00004651"/>
    </source>
</evidence>
<dbReference type="RefSeq" id="WP_317569375.1">
    <property type="nucleotide sequence ID" value="NZ_JAWLKA010000012.1"/>
</dbReference>
<name>A0ABU4CHK9_RHOJO</name>
<feature type="transmembrane region" description="Helical" evidence="5">
    <location>
        <begin position="6"/>
        <end position="31"/>
    </location>
</feature>
<proteinExistence type="predicted"/>
<dbReference type="Gene3D" id="3.10.580.10">
    <property type="entry name" value="CBS-domain"/>
    <property type="match status" value="1"/>
</dbReference>
<evidence type="ECO:0000259" key="6">
    <source>
        <dbReference type="PROSITE" id="PS51371"/>
    </source>
</evidence>
<evidence type="ECO:0000256" key="4">
    <source>
        <dbReference type="PROSITE-ProRule" id="PRU01193"/>
    </source>
</evidence>
<dbReference type="PANTHER" id="PTHR43099">
    <property type="entry name" value="UPF0053 PROTEIN YRKA"/>
    <property type="match status" value="1"/>
</dbReference>
<protein>
    <submittedName>
        <fullName evidence="8">Hemolysin family protein</fullName>
    </submittedName>
</protein>